<evidence type="ECO:0000259" key="8">
    <source>
        <dbReference type="Pfam" id="PF21982"/>
    </source>
</evidence>
<comment type="subcellular location">
    <subcellularLocation>
        <location evidence="1 5">Cytoplasm</location>
    </subcellularLocation>
</comment>
<dbReference type="PANTHER" id="PTHR33602">
    <property type="entry name" value="REGULATORY PROTEIN RECX FAMILY PROTEIN"/>
    <property type="match status" value="1"/>
</dbReference>
<comment type="caution">
    <text evidence="9">The sequence shown here is derived from an EMBL/GenBank/DDBJ whole genome shotgun (WGS) entry which is preliminary data.</text>
</comment>
<dbReference type="InterPro" id="IPR036388">
    <property type="entry name" value="WH-like_DNA-bd_sf"/>
</dbReference>
<name>A0ABW2QNK7_9BURK</name>
<evidence type="ECO:0000259" key="6">
    <source>
        <dbReference type="Pfam" id="PF02631"/>
    </source>
</evidence>
<dbReference type="InterPro" id="IPR053925">
    <property type="entry name" value="RecX_HTH_3rd"/>
</dbReference>
<evidence type="ECO:0000256" key="1">
    <source>
        <dbReference type="ARBA" id="ARBA00004496"/>
    </source>
</evidence>
<dbReference type="Pfam" id="PF21981">
    <property type="entry name" value="RecX_HTH3"/>
    <property type="match status" value="1"/>
</dbReference>
<dbReference type="EMBL" id="JBHTCA010000022">
    <property type="protein sequence ID" value="MFC7410994.1"/>
    <property type="molecule type" value="Genomic_DNA"/>
</dbReference>
<evidence type="ECO:0000313" key="10">
    <source>
        <dbReference type="Proteomes" id="UP001596501"/>
    </source>
</evidence>
<evidence type="ECO:0000256" key="4">
    <source>
        <dbReference type="ARBA" id="ARBA00022490"/>
    </source>
</evidence>
<dbReference type="PANTHER" id="PTHR33602:SF1">
    <property type="entry name" value="REGULATORY PROTEIN RECX FAMILY PROTEIN"/>
    <property type="match status" value="1"/>
</dbReference>
<dbReference type="Pfam" id="PF02631">
    <property type="entry name" value="RecX_HTH2"/>
    <property type="match status" value="1"/>
</dbReference>
<evidence type="ECO:0000313" key="9">
    <source>
        <dbReference type="EMBL" id="MFC7410994.1"/>
    </source>
</evidence>
<protein>
    <recommendedName>
        <fullName evidence="3 5">Regulatory protein RecX</fullName>
    </recommendedName>
</protein>
<dbReference type="HAMAP" id="MF_01114">
    <property type="entry name" value="RecX"/>
    <property type="match status" value="1"/>
</dbReference>
<comment type="similarity">
    <text evidence="2 5">Belongs to the RecX family.</text>
</comment>
<feature type="domain" description="RecX first three-helical" evidence="8">
    <location>
        <begin position="14"/>
        <end position="51"/>
    </location>
</feature>
<dbReference type="InterPro" id="IPR053926">
    <property type="entry name" value="RecX_HTH_1st"/>
</dbReference>
<dbReference type="InterPro" id="IPR053924">
    <property type="entry name" value="RecX_HTH_2nd"/>
</dbReference>
<dbReference type="Proteomes" id="UP001596501">
    <property type="component" value="Unassembled WGS sequence"/>
</dbReference>
<dbReference type="RefSeq" id="WP_382226742.1">
    <property type="nucleotide sequence ID" value="NZ_JBHTCA010000022.1"/>
</dbReference>
<reference evidence="10" key="1">
    <citation type="journal article" date="2019" name="Int. J. Syst. Evol. Microbiol.">
        <title>The Global Catalogue of Microorganisms (GCM) 10K type strain sequencing project: providing services to taxonomists for standard genome sequencing and annotation.</title>
        <authorList>
            <consortium name="The Broad Institute Genomics Platform"/>
            <consortium name="The Broad Institute Genome Sequencing Center for Infectious Disease"/>
            <person name="Wu L."/>
            <person name="Ma J."/>
        </authorList>
    </citation>
    <scope>NUCLEOTIDE SEQUENCE [LARGE SCALE GENOMIC DNA]</scope>
    <source>
        <strain evidence="10">CGMCC 1.12371</strain>
    </source>
</reference>
<proteinExistence type="inferred from homology"/>
<keyword evidence="10" id="KW-1185">Reference proteome</keyword>
<evidence type="ECO:0000256" key="5">
    <source>
        <dbReference type="HAMAP-Rule" id="MF_01114"/>
    </source>
</evidence>
<dbReference type="Gene3D" id="1.10.10.10">
    <property type="entry name" value="Winged helix-like DNA-binding domain superfamily/Winged helix DNA-binding domain"/>
    <property type="match status" value="3"/>
</dbReference>
<dbReference type="InterPro" id="IPR003783">
    <property type="entry name" value="Regulatory_RecX"/>
</dbReference>
<keyword evidence="4 5" id="KW-0963">Cytoplasm</keyword>
<comment type="function">
    <text evidence="5">Modulates RecA activity.</text>
</comment>
<evidence type="ECO:0000259" key="7">
    <source>
        <dbReference type="Pfam" id="PF21981"/>
    </source>
</evidence>
<feature type="domain" description="RecX second three-helical" evidence="6">
    <location>
        <begin position="58"/>
        <end position="96"/>
    </location>
</feature>
<accession>A0ABW2QNK7</accession>
<organism evidence="9 10">
    <name type="scientific">Hydrogenophaga atypica</name>
    <dbReference type="NCBI Taxonomy" id="249409"/>
    <lineage>
        <taxon>Bacteria</taxon>
        <taxon>Pseudomonadati</taxon>
        <taxon>Pseudomonadota</taxon>
        <taxon>Betaproteobacteria</taxon>
        <taxon>Burkholderiales</taxon>
        <taxon>Comamonadaceae</taxon>
        <taxon>Hydrogenophaga</taxon>
    </lineage>
</organism>
<dbReference type="Pfam" id="PF21982">
    <property type="entry name" value="RecX_HTH1"/>
    <property type="match status" value="1"/>
</dbReference>
<feature type="domain" description="RecX third three-helical" evidence="7">
    <location>
        <begin position="104"/>
        <end position="147"/>
    </location>
</feature>
<sequence length="154" mass="17154">MGERLGFGAPSLKGRALRLLASREHSRAELERKLQAHETVPGELAQALNELQAKGFINEARVVQSVVHRRAERLGTQRVRAELNAKGLPAELVAEAVDELRATEEARAREVWRRKFGQPAADPHERARQMRFLTTRGFSADAIRRVVTGAGDDD</sequence>
<evidence type="ECO:0000256" key="3">
    <source>
        <dbReference type="ARBA" id="ARBA00018111"/>
    </source>
</evidence>
<evidence type="ECO:0000256" key="2">
    <source>
        <dbReference type="ARBA" id="ARBA00009695"/>
    </source>
</evidence>
<dbReference type="NCBIfam" id="NF001055">
    <property type="entry name" value="PRK00117.2-5"/>
    <property type="match status" value="1"/>
</dbReference>
<gene>
    <name evidence="5 9" type="primary">recX</name>
    <name evidence="9" type="ORF">ACFQPB_19210</name>
</gene>